<reference evidence="1" key="1">
    <citation type="submission" date="2024-10" db="EMBL/GenBank/DDBJ databases">
        <authorList>
            <person name="Lesea H.P."/>
            <person name="Kuehl J.V."/>
            <person name="Chandonia J.-M."/>
        </authorList>
    </citation>
    <scope>NUCLEOTIDE SEQUENCE</scope>
    <source>
        <strain evidence="1">FW102-FHT14D07</strain>
    </source>
</reference>
<dbReference type="SUPFAM" id="SSF46626">
    <property type="entry name" value="Cytochrome c"/>
    <property type="match status" value="1"/>
</dbReference>
<dbReference type="InterPro" id="IPR036909">
    <property type="entry name" value="Cyt_c-like_dom_sf"/>
</dbReference>
<dbReference type="RefSeq" id="WP_395120392.1">
    <property type="nucleotide sequence ID" value="NZ_CP170721.1"/>
</dbReference>
<dbReference type="PROSITE" id="PS51257">
    <property type="entry name" value="PROKAR_LIPOPROTEIN"/>
    <property type="match status" value="1"/>
</dbReference>
<sequence length="400" mass="43724">MRDALRHATRRHRAQGALLQGFALLLLALLLAGCQRGMQPVAFHAEGRPARLSDWHVVEVHDGKLQLNDGVVPYDLNTPLFTDYAHKLRTIWMPRGVSGKYQPVDTLDFPVGTVFSKTFYYPRTADGKFSDVARTADYSRDFAGQGLDMANVRLIETRILVHRQNGWEAIPYVWNDAQTEATLARTGAVLPLTLVAASAQDGIPAREDFNYVVPDESQCASCHAQDWIDRKVHPIGPKARHINKNYPYADGEHNQLEHLVKVGYLAGVPALATVPRDVDASDPKAPLDARARAWLDINCGHCHNPNGAANTTGLSLIHGTPENHELGICKPPTAAGQGTGNHFFDIVPGQPDASIIPYRLASTEPGTMMPEIGRSTADHEAIALIKAWIAAMPGTCTVLH</sequence>
<dbReference type="InterPro" id="IPR022269">
    <property type="entry name" value="SO_2930-like_C"/>
</dbReference>
<dbReference type="SUPFAM" id="SSF48695">
    <property type="entry name" value="Multiheme cytochromes"/>
    <property type="match status" value="1"/>
</dbReference>
<dbReference type="NCBIfam" id="TIGR03806">
    <property type="entry name" value="chp_HNE_0200"/>
    <property type="match status" value="1"/>
</dbReference>
<protein>
    <submittedName>
        <fullName evidence="1">SO2930 family diheme c-type cytochrome</fullName>
    </submittedName>
</protein>
<dbReference type="EMBL" id="CP170721">
    <property type="protein sequence ID" value="XIA18425.1"/>
    <property type="molecule type" value="Genomic_DNA"/>
</dbReference>
<evidence type="ECO:0000313" key="1">
    <source>
        <dbReference type="EMBL" id="XIA18425.1"/>
    </source>
</evidence>
<dbReference type="InterPro" id="IPR036280">
    <property type="entry name" value="Multihaem_cyt_sf"/>
</dbReference>
<dbReference type="AlphaFoldDB" id="A0AB74UPJ9"/>
<organism evidence="1">
    <name type="scientific">Rhodanobacter sp. FW102-FHT14D07</name>
    <dbReference type="NCBI Taxonomy" id="3351462"/>
    <lineage>
        <taxon>Bacteria</taxon>
        <taxon>Pseudomonadati</taxon>
        <taxon>Pseudomonadota</taxon>
        <taxon>Gammaproteobacteria</taxon>
        <taxon>Lysobacterales</taxon>
        <taxon>Rhodanobacteraceae</taxon>
        <taxon>Rhodanobacter</taxon>
    </lineage>
</organism>
<dbReference type="GO" id="GO:0009055">
    <property type="term" value="F:electron transfer activity"/>
    <property type="evidence" value="ECO:0007669"/>
    <property type="project" value="InterPro"/>
</dbReference>
<name>A0AB74UPJ9_9GAMM</name>
<accession>A0AB74UPJ9</accession>
<dbReference type="GO" id="GO:0020037">
    <property type="term" value="F:heme binding"/>
    <property type="evidence" value="ECO:0007669"/>
    <property type="project" value="InterPro"/>
</dbReference>
<proteinExistence type="predicted"/>
<gene>
    <name evidence="1" type="ORF">ACFYG5_18010</name>
</gene>